<feature type="domain" description="DUF4439" evidence="1">
    <location>
        <begin position="23"/>
        <end position="156"/>
    </location>
</feature>
<dbReference type="RefSeq" id="WP_349506003.1">
    <property type="nucleotide sequence ID" value="NZ_JBEFDI010000384.1"/>
</dbReference>
<evidence type="ECO:0000313" key="2">
    <source>
        <dbReference type="EMBL" id="MEQ7848502.1"/>
    </source>
</evidence>
<name>A0ABV1P1A1_9ACTN</name>
<keyword evidence="3" id="KW-1185">Reference proteome</keyword>
<gene>
    <name evidence="2" type="ORF">V6R90_14555</name>
</gene>
<dbReference type="InterPro" id="IPR012347">
    <property type="entry name" value="Ferritin-like"/>
</dbReference>
<dbReference type="SUPFAM" id="SSF47240">
    <property type="entry name" value="Ferritin-like"/>
    <property type="match status" value="1"/>
</dbReference>
<organism evidence="2 3">
    <name type="scientific">Nocardioides kribbensis</name>
    <dbReference type="NCBI Taxonomy" id="305517"/>
    <lineage>
        <taxon>Bacteria</taxon>
        <taxon>Bacillati</taxon>
        <taxon>Actinomycetota</taxon>
        <taxon>Actinomycetes</taxon>
        <taxon>Propionibacteriales</taxon>
        <taxon>Nocardioidaceae</taxon>
        <taxon>Nocardioides</taxon>
    </lineage>
</organism>
<dbReference type="InterPro" id="IPR009078">
    <property type="entry name" value="Ferritin-like_SF"/>
</dbReference>
<dbReference type="Pfam" id="PF14530">
    <property type="entry name" value="DUF4439"/>
    <property type="match status" value="1"/>
</dbReference>
<dbReference type="Gene3D" id="1.20.1260.10">
    <property type="match status" value="1"/>
</dbReference>
<evidence type="ECO:0000259" key="1">
    <source>
        <dbReference type="Pfam" id="PF14530"/>
    </source>
</evidence>
<comment type="caution">
    <text evidence="2">The sequence shown here is derived from an EMBL/GenBank/DDBJ whole genome shotgun (WGS) entry which is preliminary data.</text>
</comment>
<dbReference type="EMBL" id="JBEGDP010000018">
    <property type="protein sequence ID" value="MEQ7848502.1"/>
    <property type="molecule type" value="Genomic_DNA"/>
</dbReference>
<proteinExistence type="predicted"/>
<evidence type="ECO:0000313" key="3">
    <source>
        <dbReference type="Proteomes" id="UP001482520"/>
    </source>
</evidence>
<reference evidence="2 3" key="1">
    <citation type="submission" date="2024-02" db="EMBL/GenBank/DDBJ databases">
        <title>Full genome sequence of Nocardioides kribbensis.</title>
        <authorList>
            <person name="Poletto B.L."/>
            <person name="Silva G."/>
            <person name="Galante D."/>
            <person name="Campos K.R."/>
            <person name="Santos M.B.N."/>
            <person name="Sacchi C.T."/>
        </authorList>
    </citation>
    <scope>NUCLEOTIDE SEQUENCE [LARGE SCALE GENOMIC DNA]</scope>
    <source>
        <strain evidence="2 3">O4R</strain>
    </source>
</reference>
<dbReference type="InterPro" id="IPR029447">
    <property type="entry name" value="DUF4439"/>
</dbReference>
<dbReference type="CDD" id="cd00657">
    <property type="entry name" value="Ferritin_like"/>
    <property type="match status" value="1"/>
</dbReference>
<accession>A0ABV1P1A1</accession>
<dbReference type="Proteomes" id="UP001482520">
    <property type="component" value="Unassembled WGS sequence"/>
</dbReference>
<protein>
    <submittedName>
        <fullName evidence="2">DUF4439 domain-containing protein</fullName>
    </submittedName>
</protein>
<sequence>MSGPATSDTTAQDGAGRAALVAALQATLEGEHAAVYVLGVLGARTSASASPELYARLQGLYAAHRARRDDLSGALLSLGEDPVGAAVAYDVPGPSGQGPRAVTDTARGVEARCAQAYAALVGSSTGARRRWAVDALRVTAVGLLDLGGSPEALPGTA</sequence>